<dbReference type="InterPro" id="IPR015223">
    <property type="entry name" value="MipZ"/>
</dbReference>
<dbReference type="Gene3D" id="3.40.50.300">
    <property type="entry name" value="P-loop containing nucleotide triphosphate hydrolases"/>
    <property type="match status" value="1"/>
</dbReference>
<evidence type="ECO:0000313" key="1">
    <source>
        <dbReference type="EMBL" id="MCB4825316.1"/>
    </source>
</evidence>
<dbReference type="InterPro" id="IPR027417">
    <property type="entry name" value="P-loop_NTPase"/>
</dbReference>
<dbReference type="Pfam" id="PF09140">
    <property type="entry name" value="MipZ"/>
    <property type="match status" value="1"/>
</dbReference>
<proteinExistence type="predicted"/>
<gene>
    <name evidence="1" type="ORF">LHA35_26730</name>
</gene>
<protein>
    <submittedName>
        <fullName evidence="1">ParA family protein</fullName>
    </submittedName>
</protein>
<dbReference type="PANTHER" id="PTHR13696:SF96">
    <property type="entry name" value="COBQ_COBB_MIND_PARA NUCLEOTIDE BINDING DOMAIN-CONTAINING PROTEIN"/>
    <property type="match status" value="1"/>
</dbReference>
<dbReference type="AlphaFoldDB" id="A0A9X1IJJ1"/>
<dbReference type="CDD" id="cd02042">
    <property type="entry name" value="ParAB_family"/>
    <property type="match status" value="1"/>
</dbReference>
<dbReference type="SUPFAM" id="SSF52540">
    <property type="entry name" value="P-loop containing nucleoside triphosphate hydrolases"/>
    <property type="match status" value="1"/>
</dbReference>
<dbReference type="RefSeq" id="WP_226614133.1">
    <property type="nucleotide sequence ID" value="NZ_JAJAQI010000081.1"/>
</dbReference>
<dbReference type="Proteomes" id="UP001139311">
    <property type="component" value="Unassembled WGS sequence"/>
</dbReference>
<accession>A0A9X1IJJ1</accession>
<evidence type="ECO:0000313" key="2">
    <source>
        <dbReference type="Proteomes" id="UP001139311"/>
    </source>
</evidence>
<sequence length="274" mass="28989">MDFLDGSFVRSVGIVLRRQGKSMRVFVAASRKGGSGKTVTSRHLAVAATRAGVARVALVDLDPMQGLSRWWKRRPEDGIELIDLSPADMPRDTPPQRIAAAQAAAERLAGAIPSLAEQGFGLTIVDTPPAADRIVQLAVEAADLVVVPVRPSPDDLDAVGETADLVTAAGRPMVFVVNSATKRARLTSDAAIALSQHGTVAPAVLHRSDTYAASALDGLTVQEADPRGTPAQEVALLWQYVSKRVGLLTRDLANQLTEKPTLRVVGGRSRGAVR</sequence>
<reference evidence="1" key="1">
    <citation type="submission" date="2021-10" db="EMBL/GenBank/DDBJ databases">
        <title>Roseicella aerolatum sp. nov., isolated from aerosols of e-waste dismantling site.</title>
        <authorList>
            <person name="Qin T."/>
        </authorList>
    </citation>
    <scope>NUCLEOTIDE SEQUENCE</scope>
    <source>
        <strain evidence="1">GB24</strain>
    </source>
</reference>
<keyword evidence="2" id="KW-1185">Reference proteome</keyword>
<dbReference type="InterPro" id="IPR050678">
    <property type="entry name" value="DNA_Partitioning_ATPase"/>
</dbReference>
<comment type="caution">
    <text evidence="1">The sequence shown here is derived from an EMBL/GenBank/DDBJ whole genome shotgun (WGS) entry which is preliminary data.</text>
</comment>
<name>A0A9X1IJJ1_9PROT</name>
<organism evidence="1 2">
    <name type="scientific">Roseicella aerolata</name>
    <dbReference type="NCBI Taxonomy" id="2883479"/>
    <lineage>
        <taxon>Bacteria</taxon>
        <taxon>Pseudomonadati</taxon>
        <taxon>Pseudomonadota</taxon>
        <taxon>Alphaproteobacteria</taxon>
        <taxon>Acetobacterales</taxon>
        <taxon>Roseomonadaceae</taxon>
        <taxon>Roseicella</taxon>
    </lineage>
</organism>
<dbReference type="PANTHER" id="PTHR13696">
    <property type="entry name" value="P-LOOP CONTAINING NUCLEOSIDE TRIPHOSPHATE HYDROLASE"/>
    <property type="match status" value="1"/>
</dbReference>
<dbReference type="EMBL" id="JAJAQI010000081">
    <property type="protein sequence ID" value="MCB4825316.1"/>
    <property type="molecule type" value="Genomic_DNA"/>
</dbReference>